<dbReference type="GeneID" id="19467058"/>
<proteinExistence type="predicted"/>
<gene>
    <name evidence="3" type="ORF">GLAREA_08007</name>
</gene>
<sequence>MSSSYALENSRENGNRSSAVVEDEQRSVNTTPLSAIPATTHDTRRAKYHMNELGTFSDRLEESASRVFPNRGRNRYKQVIAVLIQWGDDSSNLQPEIIRMRTIFEACYGFNTQLWLIPSASSHLKLMSLVLHFLEDYGSSDNLMIVYYGGHGVINSSGQTTWLSKQESLSPSLDWSAIQNLFEETESDVLFLLDCCAVPGSSTGGGQGITETLAASGLEPWPPGPGRNLFTDALISVLEDWITRPAFTAAMLHSEVLAAIKHEKPERKRWADLQKIKDRKTPIYILNSSIDTSLSIELATRRTVNGRASANFSRPALAPSPLNPSPVFSKFDIYNPANLLKTSKTGELQIPHVLISVAIDEDHTVDVDTWYQDIRQIPALAKYAVVEGIYRSYSTMILMSIPLLIWDMLPDDLAVSFIAYVQSRNLLAVESVEDFHRLIETKENNREPKRRQLHSYSKSSSTAATNHMNEMMKSVKSTLESATLVRITNVNDSQKSPVSPQSFARNRYSADTVVSPISPIAQSGGFPYGKASLDANRPTTSRGPNNKGFSKQADGPRSSSDYGREGFGESRQLSGKPSGSDRVFESLKSPLESNHSSERLNHETPMAAHPGISRPPGRHDSPLHSNPFQADSRVKTPQQSSQFVSRQSTDAEARDPFALERYIRDDNNNPSQKEIHTQSNEADQPDVDPPETVPLTNSMDVNPLTVKRLERESSRRVAKLDAALTDIFSPGDPHPIPNPKSVKRRSAQINPEAELLADISETEALITSLQQEARFAREEARRAWEELGKREREERERLSKLRDGQAIWIGRYQVRCVDKALEKPSKAAALLGTILSPREAMEKHRRARSEPRYGRNGKKPSMDSRIKITYPPAPPPKNTPMSNMDSFITQQPVTHIAQLKVPAKPVEVYQPKLPDVKPTPEKQPPEPKTPERKRPIPERKSSRQHISPDAKGTPAFGSPDFGTHAFPDADPNVMRHVMSFEGNSSRAFMREEDARGVEALRRAEDSTRTNHLSEGTNGNKNVGKKAERESNSIRKKRNRNERMVMRGSNEREKERGRGRETQYTFFNDEEVGGGGMAPIFVGDGAAPVFGGNGSGNGIPMVQEKKPARRPSKLVKKRFLSQDREGGKGKGREESVDSRGVGMGKEKGKGRWVGGGGGGVGGESKGREASVDSRGVGKWMRRGVV</sequence>
<feature type="compositionally biased region" description="Polar residues" evidence="2">
    <location>
        <begin position="1009"/>
        <end position="1020"/>
    </location>
</feature>
<keyword evidence="1" id="KW-0175">Coiled coil</keyword>
<feature type="compositionally biased region" description="Polar residues" evidence="2">
    <location>
        <begin position="623"/>
        <end position="648"/>
    </location>
</feature>
<feature type="compositionally biased region" description="Basic and acidic residues" evidence="2">
    <location>
        <begin position="914"/>
        <end position="941"/>
    </location>
</feature>
<feature type="region of interest" description="Disordered" evidence="2">
    <location>
        <begin position="998"/>
        <end position="1072"/>
    </location>
</feature>
<protein>
    <submittedName>
        <fullName evidence="3">Uncharacterized protein</fullName>
    </submittedName>
</protein>
<feature type="region of interest" description="Disordered" evidence="2">
    <location>
        <begin position="1096"/>
        <end position="1184"/>
    </location>
</feature>
<keyword evidence="4" id="KW-1185">Reference proteome</keyword>
<feature type="region of interest" description="Disordered" evidence="2">
    <location>
        <begin position="528"/>
        <end position="702"/>
    </location>
</feature>
<feature type="compositionally biased region" description="Basic and acidic residues" evidence="2">
    <location>
        <begin position="998"/>
        <end position="1008"/>
    </location>
</feature>
<feature type="region of interest" description="Disordered" evidence="2">
    <location>
        <begin position="726"/>
        <end position="745"/>
    </location>
</feature>
<feature type="region of interest" description="Disordered" evidence="2">
    <location>
        <begin position="840"/>
        <end position="882"/>
    </location>
</feature>
<feature type="compositionally biased region" description="Basic residues" evidence="2">
    <location>
        <begin position="1106"/>
        <end position="1118"/>
    </location>
</feature>
<feature type="coiled-coil region" evidence="1">
    <location>
        <begin position="752"/>
        <end position="779"/>
    </location>
</feature>
<feature type="compositionally biased region" description="Basic and acidic residues" evidence="2">
    <location>
        <begin position="1040"/>
        <end position="1060"/>
    </location>
</feature>
<dbReference type="Proteomes" id="UP000016922">
    <property type="component" value="Unassembled WGS sequence"/>
</dbReference>
<evidence type="ECO:0000313" key="3">
    <source>
        <dbReference type="EMBL" id="EPE24157.1"/>
    </source>
</evidence>
<feature type="region of interest" description="Disordered" evidence="2">
    <location>
        <begin position="910"/>
        <end position="970"/>
    </location>
</feature>
<dbReference type="eggNOG" id="ENOG502S60G">
    <property type="taxonomic scope" value="Eukaryota"/>
</dbReference>
<organism evidence="3 4">
    <name type="scientific">Glarea lozoyensis (strain ATCC 20868 / MF5171)</name>
    <dbReference type="NCBI Taxonomy" id="1116229"/>
    <lineage>
        <taxon>Eukaryota</taxon>
        <taxon>Fungi</taxon>
        <taxon>Dikarya</taxon>
        <taxon>Ascomycota</taxon>
        <taxon>Pezizomycotina</taxon>
        <taxon>Leotiomycetes</taxon>
        <taxon>Helotiales</taxon>
        <taxon>Helotiaceae</taxon>
        <taxon>Glarea</taxon>
    </lineage>
</organism>
<feature type="compositionally biased region" description="Polar residues" evidence="2">
    <location>
        <begin position="537"/>
        <end position="549"/>
    </location>
</feature>
<feature type="region of interest" description="Disordered" evidence="2">
    <location>
        <begin position="1"/>
        <end position="41"/>
    </location>
</feature>
<feature type="compositionally biased region" description="Basic and acidic residues" evidence="2">
    <location>
        <begin position="649"/>
        <end position="667"/>
    </location>
</feature>
<dbReference type="HOGENOM" id="CLU_272615_0_0_1"/>
<dbReference type="STRING" id="1116229.S3CC52"/>
<evidence type="ECO:0000256" key="2">
    <source>
        <dbReference type="SAM" id="MobiDB-lite"/>
    </source>
</evidence>
<feature type="region of interest" description="Disordered" evidence="2">
    <location>
        <begin position="443"/>
        <end position="466"/>
    </location>
</feature>
<name>S3CC52_GLAL2</name>
<feature type="compositionally biased region" description="Polar residues" evidence="2">
    <location>
        <begin position="454"/>
        <end position="466"/>
    </location>
</feature>
<dbReference type="OrthoDB" id="4760831at2759"/>
<dbReference type="KEGG" id="glz:GLAREA_08007"/>
<feature type="compositionally biased region" description="Basic and acidic residues" evidence="2">
    <location>
        <begin position="1119"/>
        <end position="1136"/>
    </location>
</feature>
<dbReference type="RefSeq" id="XP_008088245.1">
    <property type="nucleotide sequence ID" value="XM_008090054.1"/>
</dbReference>
<feature type="compositionally biased region" description="Gly residues" evidence="2">
    <location>
        <begin position="1150"/>
        <end position="1162"/>
    </location>
</feature>
<dbReference type="AlphaFoldDB" id="S3CC52"/>
<evidence type="ECO:0000313" key="4">
    <source>
        <dbReference type="Proteomes" id="UP000016922"/>
    </source>
</evidence>
<reference evidence="3 4" key="1">
    <citation type="journal article" date="2013" name="BMC Genomics">
        <title>Genomics-driven discovery of the pneumocandin biosynthetic gene cluster in the fungus Glarea lozoyensis.</title>
        <authorList>
            <person name="Chen L."/>
            <person name="Yue Q."/>
            <person name="Zhang X."/>
            <person name="Xiang M."/>
            <person name="Wang C."/>
            <person name="Li S."/>
            <person name="Che Y."/>
            <person name="Ortiz-Lopez F.J."/>
            <person name="Bills G.F."/>
            <person name="Liu X."/>
            <person name="An Z."/>
        </authorList>
    </citation>
    <scope>NUCLEOTIDE SEQUENCE [LARGE SCALE GENOMIC DNA]</scope>
    <source>
        <strain evidence="4">ATCC 20868 / MF5171</strain>
    </source>
</reference>
<evidence type="ECO:0000256" key="1">
    <source>
        <dbReference type="SAM" id="Coils"/>
    </source>
</evidence>
<dbReference type="EMBL" id="KE145373">
    <property type="protein sequence ID" value="EPE24157.1"/>
    <property type="molecule type" value="Genomic_DNA"/>
</dbReference>
<accession>S3CC52</accession>
<feature type="compositionally biased region" description="Polar residues" evidence="2">
    <location>
        <begin position="668"/>
        <end position="682"/>
    </location>
</feature>